<dbReference type="Pfam" id="PF01697">
    <property type="entry name" value="Glyco_transf_92"/>
    <property type="match status" value="1"/>
</dbReference>
<keyword evidence="4 6" id="KW-0808">Transferase</keyword>
<keyword evidence="9" id="KW-1185">Reference proteome</keyword>
<comment type="caution">
    <text evidence="8">The sequence shown here is derived from an EMBL/GenBank/DDBJ whole genome shotgun (WGS) entry which is preliminary data.</text>
</comment>
<comment type="subcellular location">
    <subcellularLocation>
        <location evidence="1">Membrane</location>
    </subcellularLocation>
</comment>
<dbReference type="EMBL" id="LSYV01000004">
    <property type="protein sequence ID" value="KXZ55320.1"/>
    <property type="molecule type" value="Genomic_DNA"/>
</dbReference>
<dbReference type="EC" id="2.4.1.-" evidence="6"/>
<evidence type="ECO:0000313" key="9">
    <source>
        <dbReference type="Proteomes" id="UP000075714"/>
    </source>
</evidence>
<evidence type="ECO:0000256" key="1">
    <source>
        <dbReference type="ARBA" id="ARBA00004370"/>
    </source>
</evidence>
<evidence type="ECO:0000313" key="8">
    <source>
        <dbReference type="EMBL" id="KXZ55320.1"/>
    </source>
</evidence>
<dbReference type="AlphaFoldDB" id="A0A150H177"/>
<proteinExistence type="inferred from homology"/>
<protein>
    <recommendedName>
        <fullName evidence="6">Glycosyltransferase family 92 protein</fullName>
        <ecNumber evidence="6">2.4.1.-</ecNumber>
    </recommendedName>
</protein>
<evidence type="ECO:0000256" key="4">
    <source>
        <dbReference type="ARBA" id="ARBA00022679"/>
    </source>
</evidence>
<evidence type="ECO:0000256" key="6">
    <source>
        <dbReference type="RuleBase" id="RU366017"/>
    </source>
</evidence>
<organism evidence="8 9">
    <name type="scientific">Gonium pectorale</name>
    <name type="common">Green alga</name>
    <dbReference type="NCBI Taxonomy" id="33097"/>
    <lineage>
        <taxon>Eukaryota</taxon>
        <taxon>Viridiplantae</taxon>
        <taxon>Chlorophyta</taxon>
        <taxon>core chlorophytes</taxon>
        <taxon>Chlorophyceae</taxon>
        <taxon>CS clade</taxon>
        <taxon>Chlamydomonadales</taxon>
        <taxon>Volvocaceae</taxon>
        <taxon>Gonium</taxon>
    </lineage>
</organism>
<gene>
    <name evidence="8" type="ORF">GPECTOR_3g453</name>
</gene>
<sequence>MAGLRQLLHALAACCALLGFLCIAPSSAEFVDLPLSHDGGYLSACVLTRDTHLDIRDWVEWHLHLGVGKIFLFDHASRPPLYVNISDFVEEGRVQYTYFTSDVVELRSHNLTFADSVLGRVYRQCFALARKHWKWMMFTDSDE</sequence>
<name>A0A150H177_GONPE</name>
<comment type="similarity">
    <text evidence="2 6">Belongs to the glycosyltransferase 92 family.</text>
</comment>
<dbReference type="Proteomes" id="UP000075714">
    <property type="component" value="Unassembled WGS sequence"/>
</dbReference>
<dbReference type="InterPro" id="IPR008166">
    <property type="entry name" value="Glyco_transf_92"/>
</dbReference>
<evidence type="ECO:0000256" key="5">
    <source>
        <dbReference type="ARBA" id="ARBA00023136"/>
    </source>
</evidence>
<keyword evidence="5" id="KW-0472">Membrane</keyword>
<feature type="signal peptide" evidence="7">
    <location>
        <begin position="1"/>
        <end position="28"/>
    </location>
</feature>
<keyword evidence="7" id="KW-0732">Signal</keyword>
<evidence type="ECO:0000256" key="7">
    <source>
        <dbReference type="SAM" id="SignalP"/>
    </source>
</evidence>
<evidence type="ECO:0000256" key="2">
    <source>
        <dbReference type="ARBA" id="ARBA00007647"/>
    </source>
</evidence>
<evidence type="ECO:0000256" key="3">
    <source>
        <dbReference type="ARBA" id="ARBA00022676"/>
    </source>
</evidence>
<dbReference type="GO" id="GO:0016020">
    <property type="term" value="C:membrane"/>
    <property type="evidence" value="ECO:0007669"/>
    <property type="project" value="UniProtKB-SubCell"/>
</dbReference>
<keyword evidence="3 6" id="KW-0328">Glycosyltransferase</keyword>
<accession>A0A150H177</accession>
<dbReference type="OrthoDB" id="2526284at2759"/>
<reference evidence="9" key="1">
    <citation type="journal article" date="2016" name="Nat. Commun.">
        <title>The Gonium pectorale genome demonstrates co-option of cell cycle regulation during the evolution of multicellularity.</title>
        <authorList>
            <person name="Hanschen E.R."/>
            <person name="Marriage T.N."/>
            <person name="Ferris P.J."/>
            <person name="Hamaji T."/>
            <person name="Toyoda A."/>
            <person name="Fujiyama A."/>
            <person name="Neme R."/>
            <person name="Noguchi H."/>
            <person name="Minakuchi Y."/>
            <person name="Suzuki M."/>
            <person name="Kawai-Toyooka H."/>
            <person name="Smith D.R."/>
            <person name="Sparks H."/>
            <person name="Anderson J."/>
            <person name="Bakaric R."/>
            <person name="Luria V."/>
            <person name="Karger A."/>
            <person name="Kirschner M.W."/>
            <person name="Durand P.M."/>
            <person name="Michod R.E."/>
            <person name="Nozaki H."/>
            <person name="Olson B.J."/>
        </authorList>
    </citation>
    <scope>NUCLEOTIDE SEQUENCE [LARGE SCALE GENOMIC DNA]</scope>
    <source>
        <strain evidence="9">NIES-2863</strain>
    </source>
</reference>
<feature type="chain" id="PRO_5007562340" description="Glycosyltransferase family 92 protein" evidence="7">
    <location>
        <begin position="29"/>
        <end position="143"/>
    </location>
</feature>
<dbReference type="GO" id="GO:0016757">
    <property type="term" value="F:glycosyltransferase activity"/>
    <property type="evidence" value="ECO:0007669"/>
    <property type="project" value="UniProtKB-UniRule"/>
</dbReference>
<dbReference type="STRING" id="33097.A0A150H177"/>